<proteinExistence type="predicted"/>
<dbReference type="STRING" id="1121291.SAMN02745134_00233"/>
<dbReference type="AlphaFoldDB" id="A0A1W1WZE9"/>
<name>A0A1W1WZE9_9CLOT</name>
<reference evidence="1 2" key="1">
    <citation type="submission" date="2017-04" db="EMBL/GenBank/DDBJ databases">
        <authorList>
            <person name="Afonso C.L."/>
            <person name="Miller P.J."/>
            <person name="Scott M.A."/>
            <person name="Spackman E."/>
            <person name="Goraichik I."/>
            <person name="Dimitrov K.M."/>
            <person name="Suarez D.L."/>
            <person name="Swayne D.E."/>
        </authorList>
    </citation>
    <scope>NUCLEOTIDE SEQUENCE [LARGE SCALE GENOMIC DNA]</scope>
    <source>
        <strain evidence="1 2">DSM 12555</strain>
    </source>
</reference>
<organism evidence="1 2">
    <name type="scientific">Clostridium acidisoli DSM 12555</name>
    <dbReference type="NCBI Taxonomy" id="1121291"/>
    <lineage>
        <taxon>Bacteria</taxon>
        <taxon>Bacillati</taxon>
        <taxon>Bacillota</taxon>
        <taxon>Clostridia</taxon>
        <taxon>Eubacteriales</taxon>
        <taxon>Clostridiaceae</taxon>
        <taxon>Clostridium</taxon>
    </lineage>
</organism>
<sequence length="120" mass="14170">MIKNYNEFERRLIKGLMKLGLKIKEIIITSVKYIDFEKFGQYGWWDFGQSSPMELAIKDEKRFKFQSEAKIIINTDNIRIRKILENPIKIAPLKDIVSVCNNYFDEGMLIKIHAEIKKAN</sequence>
<dbReference type="Proteomes" id="UP000192468">
    <property type="component" value="Unassembled WGS sequence"/>
</dbReference>
<protein>
    <submittedName>
        <fullName evidence="1">Uncharacterized protein</fullName>
    </submittedName>
</protein>
<evidence type="ECO:0000313" key="1">
    <source>
        <dbReference type="EMBL" id="SMC17089.1"/>
    </source>
</evidence>
<gene>
    <name evidence="1" type="ORF">SAMN02745134_00233</name>
</gene>
<accession>A0A1W1WZE9</accession>
<keyword evidence="2" id="KW-1185">Reference proteome</keyword>
<dbReference type="RefSeq" id="WP_084113441.1">
    <property type="nucleotide sequence ID" value="NZ_FWXH01000002.1"/>
</dbReference>
<dbReference type="OrthoDB" id="3034910at2"/>
<dbReference type="EMBL" id="FWXH01000002">
    <property type="protein sequence ID" value="SMC17089.1"/>
    <property type="molecule type" value="Genomic_DNA"/>
</dbReference>
<evidence type="ECO:0000313" key="2">
    <source>
        <dbReference type="Proteomes" id="UP000192468"/>
    </source>
</evidence>